<dbReference type="OrthoDB" id="677125at2"/>
<gene>
    <name evidence="1" type="ORF">CHX27_04130</name>
</gene>
<protein>
    <submittedName>
        <fullName evidence="1">Uncharacterized protein</fullName>
    </submittedName>
</protein>
<proteinExistence type="predicted"/>
<evidence type="ECO:0000313" key="2">
    <source>
        <dbReference type="Proteomes" id="UP000216035"/>
    </source>
</evidence>
<dbReference type="RefSeq" id="WP_094485502.1">
    <property type="nucleotide sequence ID" value="NZ_NOXX01000159.1"/>
</dbReference>
<sequence>MEEVKTFFRENALIIALAGLIFGVYAYSEFQGNEFCDCVKTETYRPQSTGNIYNSSRIYHK</sequence>
<dbReference type="AlphaFoldDB" id="A0A255ZZ01"/>
<dbReference type="EMBL" id="NOXX01000159">
    <property type="protein sequence ID" value="OYQ46777.1"/>
    <property type="molecule type" value="Genomic_DNA"/>
</dbReference>
<accession>A0A255ZZ01</accession>
<organism evidence="1 2">
    <name type="scientific">Flavobacterium aurantiibacter</name>
    <dbReference type="NCBI Taxonomy" id="2023067"/>
    <lineage>
        <taxon>Bacteria</taxon>
        <taxon>Pseudomonadati</taxon>
        <taxon>Bacteroidota</taxon>
        <taxon>Flavobacteriia</taxon>
        <taxon>Flavobacteriales</taxon>
        <taxon>Flavobacteriaceae</taxon>
        <taxon>Flavobacterium</taxon>
    </lineage>
</organism>
<comment type="caution">
    <text evidence="1">The sequence shown here is derived from an EMBL/GenBank/DDBJ whole genome shotgun (WGS) entry which is preliminary data.</text>
</comment>
<reference evidence="1 2" key="1">
    <citation type="submission" date="2017-07" db="EMBL/GenBank/DDBJ databases">
        <title>Flavobacterium cyanobacteriorum sp. nov., isolated from cyanobacterial aggregates in a eutrophic lake.</title>
        <authorList>
            <person name="Cai H."/>
        </authorList>
    </citation>
    <scope>NUCLEOTIDE SEQUENCE [LARGE SCALE GENOMIC DNA]</scope>
    <source>
        <strain evidence="1 2">TH167</strain>
    </source>
</reference>
<name>A0A255ZZ01_9FLAO</name>
<dbReference type="Proteomes" id="UP000216035">
    <property type="component" value="Unassembled WGS sequence"/>
</dbReference>
<keyword evidence="2" id="KW-1185">Reference proteome</keyword>
<evidence type="ECO:0000313" key="1">
    <source>
        <dbReference type="EMBL" id="OYQ46777.1"/>
    </source>
</evidence>